<protein>
    <submittedName>
        <fullName evidence="1">Uncharacterized protein</fullName>
    </submittedName>
</protein>
<dbReference type="Gene3D" id="2.60.120.200">
    <property type="match status" value="1"/>
</dbReference>
<evidence type="ECO:0000313" key="1">
    <source>
        <dbReference type="EMBL" id="MPN19493.1"/>
    </source>
</evidence>
<name>A0A645G6E0_9ZZZZ</name>
<gene>
    <name evidence="1" type="ORF">SDC9_166863</name>
</gene>
<organism evidence="1">
    <name type="scientific">bioreactor metagenome</name>
    <dbReference type="NCBI Taxonomy" id="1076179"/>
    <lineage>
        <taxon>unclassified sequences</taxon>
        <taxon>metagenomes</taxon>
        <taxon>ecological metagenomes</taxon>
    </lineage>
</organism>
<reference evidence="1" key="1">
    <citation type="submission" date="2019-08" db="EMBL/GenBank/DDBJ databases">
        <authorList>
            <person name="Kucharzyk K."/>
            <person name="Murdoch R.W."/>
            <person name="Higgins S."/>
            <person name="Loffler F."/>
        </authorList>
    </citation>
    <scope>NUCLEOTIDE SEQUENCE</scope>
</reference>
<dbReference type="AlphaFoldDB" id="A0A645G6E0"/>
<proteinExistence type="predicted"/>
<accession>A0A645G6E0</accession>
<comment type="caution">
    <text evidence="1">The sequence shown here is derived from an EMBL/GenBank/DDBJ whole genome shotgun (WGS) entry which is preliminary data.</text>
</comment>
<dbReference type="EMBL" id="VSSQ01067053">
    <property type="protein sequence ID" value="MPN19493.1"/>
    <property type="molecule type" value="Genomic_DNA"/>
</dbReference>
<sequence>MDGKNFIPFGNKLNMGLGYAWTANRFALFHYSTKEAGVNGYVDFNWFRFSGEDFSKVKNYIF</sequence>